<dbReference type="PANTHER" id="PTHR43939:SF50">
    <property type="entry name" value="NUCLEOPORIN"/>
    <property type="match status" value="1"/>
</dbReference>
<feature type="region of interest" description="Disordered" evidence="1">
    <location>
        <begin position="1"/>
        <end position="20"/>
    </location>
</feature>
<dbReference type="EMBL" id="CP126665">
    <property type="protein sequence ID" value="WKA10762.1"/>
    <property type="molecule type" value="Genomic_DNA"/>
</dbReference>
<keyword evidence="3" id="KW-1185">Reference proteome</keyword>
<proteinExistence type="predicted"/>
<evidence type="ECO:0000313" key="2">
    <source>
        <dbReference type="EMBL" id="WKA10762.1"/>
    </source>
</evidence>
<evidence type="ECO:0000313" key="3">
    <source>
        <dbReference type="Proteomes" id="UP001227230"/>
    </source>
</evidence>
<protein>
    <submittedName>
        <fullName evidence="2">Uncharacterized protein</fullName>
    </submittedName>
</protein>
<accession>A0ABY9DTM7</accession>
<sequence>MASRNSTISRSVSLSQKQEGEIHGFVEGQSSAGSNDELMQSLPDALSNIASPEILPIILSLHTEDALDFTWEPVSTITVDSVDVSELKANSFGEGSAHGPIKTPGVDITNHAKDTHSKLKVTTSSVEVGSVETAHEVEAYVSCCTEIDRTAESSVTFIPSTMVSINVETVPSNAVLLATSHGDKNSSFDASSSRSDSIGVKEIIVAKSATSDQDSVPVPTLYFLESTEKPKGVEKSNYQHIRNEEVLAFHRHLRKIVCQKVNGCLMNYKMAQPLEGISEEDMKLVMESKTGAISHEAQSQDEDAFVQASAAVATGGGIPTCESFVADFCSTTGQESHVKTNLKATIAGISIVFAFHDENQRHSCDLGGAQANVGSNVRYLGAECRDMLFISQKEVTENELMLGQEWNSTIVQIIEAVGKLDATAGRFFTSTISSGPHDGFDHEATCSSYKEVSEKFNELHGKNEVATDTLHKIYDDLRKLANDSLGYVEKNEISVQDKGKLLNPINPNTFKTLIEQLSILLVEISQLESASNKLKKLSIAVAKGKGLIVQRETLKQSLAKMFNELERCSQELQSKDASYTRFAFDFASGDERYDDVNLMGRRVMDVSQFGITGRIRVIIHLWCSTGVQSDPVVGPGKQKRHRNLQIEKMKSEMLNLQFQLQNMNTNSNRGKTSPRNENLEEVRMYLGIQHQQDSLKSHS</sequence>
<evidence type="ECO:0000256" key="1">
    <source>
        <dbReference type="SAM" id="MobiDB-lite"/>
    </source>
</evidence>
<dbReference type="Proteomes" id="UP001227230">
    <property type="component" value="Chromosome 18"/>
</dbReference>
<gene>
    <name evidence="2" type="ORF">VitviT2T_028319</name>
</gene>
<feature type="compositionally biased region" description="Polar residues" evidence="1">
    <location>
        <begin position="1"/>
        <end position="17"/>
    </location>
</feature>
<name>A0ABY9DTM7_VITVI</name>
<organism evidence="2 3">
    <name type="scientific">Vitis vinifera</name>
    <name type="common">Grape</name>
    <dbReference type="NCBI Taxonomy" id="29760"/>
    <lineage>
        <taxon>Eukaryota</taxon>
        <taxon>Viridiplantae</taxon>
        <taxon>Streptophyta</taxon>
        <taxon>Embryophyta</taxon>
        <taxon>Tracheophyta</taxon>
        <taxon>Spermatophyta</taxon>
        <taxon>Magnoliopsida</taxon>
        <taxon>eudicotyledons</taxon>
        <taxon>Gunneridae</taxon>
        <taxon>Pentapetalae</taxon>
        <taxon>rosids</taxon>
        <taxon>Vitales</taxon>
        <taxon>Vitaceae</taxon>
        <taxon>Viteae</taxon>
        <taxon>Vitis</taxon>
    </lineage>
</organism>
<reference evidence="2 3" key="1">
    <citation type="journal article" date="2023" name="Hortic Res">
        <title>The complete reference genome for grapevine (Vitis vinifera L.) genetics and breeding.</title>
        <authorList>
            <person name="Shi X."/>
            <person name="Cao S."/>
            <person name="Wang X."/>
            <person name="Huang S."/>
            <person name="Wang Y."/>
            <person name="Liu Z."/>
            <person name="Liu W."/>
            <person name="Leng X."/>
            <person name="Peng Y."/>
            <person name="Wang N."/>
            <person name="Wang Y."/>
            <person name="Ma Z."/>
            <person name="Xu X."/>
            <person name="Zhang F."/>
            <person name="Xue H."/>
            <person name="Zhong H."/>
            <person name="Wang Y."/>
            <person name="Zhang K."/>
            <person name="Velt A."/>
            <person name="Avia K."/>
            <person name="Holtgrawe D."/>
            <person name="Grimplet J."/>
            <person name="Matus J.T."/>
            <person name="Ware D."/>
            <person name="Wu X."/>
            <person name="Wang H."/>
            <person name="Liu C."/>
            <person name="Fang Y."/>
            <person name="Rustenholz C."/>
            <person name="Cheng Z."/>
            <person name="Xiao H."/>
            <person name="Zhou Y."/>
        </authorList>
    </citation>
    <scope>NUCLEOTIDE SEQUENCE [LARGE SCALE GENOMIC DNA]</scope>
    <source>
        <strain evidence="3">cv. Pinot noir / PN40024</strain>
        <tissue evidence="2">Leaf</tissue>
    </source>
</reference>
<dbReference type="PANTHER" id="PTHR43939">
    <property type="entry name" value="COILED-COIL DOMAIN-CONTAINING PROTEIN 158"/>
    <property type="match status" value="1"/>
</dbReference>